<gene>
    <name evidence="1" type="ORF">CDAR_72001</name>
</gene>
<protein>
    <submittedName>
        <fullName evidence="1">Uncharacterized protein</fullName>
    </submittedName>
</protein>
<evidence type="ECO:0000313" key="2">
    <source>
        <dbReference type="Proteomes" id="UP001054837"/>
    </source>
</evidence>
<dbReference type="Proteomes" id="UP001054837">
    <property type="component" value="Unassembled WGS sequence"/>
</dbReference>
<proteinExistence type="predicted"/>
<reference evidence="1 2" key="1">
    <citation type="submission" date="2021-06" db="EMBL/GenBank/DDBJ databases">
        <title>Caerostris darwini draft genome.</title>
        <authorList>
            <person name="Kono N."/>
            <person name="Arakawa K."/>
        </authorList>
    </citation>
    <scope>NUCLEOTIDE SEQUENCE [LARGE SCALE GENOMIC DNA]</scope>
</reference>
<sequence length="153" mass="17223">MIFHSQLAWSPNQHLNPALTSGGIANRRFANICFCKPLAGFLNQRDQRREISPLFRPLPKLFPSVFLFDEILECQRTITGTEGTAETGGPDLHVNSFPEWLQRVPLSVFKGIDNAAEQRDRDRTNICFSSRARCLPTIPSSNCTIFGLSHTFS</sequence>
<name>A0AAV4NRK6_9ARAC</name>
<dbReference type="AlphaFoldDB" id="A0AAV4NRK6"/>
<accession>A0AAV4NRK6</accession>
<evidence type="ECO:0000313" key="1">
    <source>
        <dbReference type="EMBL" id="GIX87038.1"/>
    </source>
</evidence>
<dbReference type="EMBL" id="BPLQ01001958">
    <property type="protein sequence ID" value="GIX87038.1"/>
    <property type="molecule type" value="Genomic_DNA"/>
</dbReference>
<organism evidence="1 2">
    <name type="scientific">Caerostris darwini</name>
    <dbReference type="NCBI Taxonomy" id="1538125"/>
    <lineage>
        <taxon>Eukaryota</taxon>
        <taxon>Metazoa</taxon>
        <taxon>Ecdysozoa</taxon>
        <taxon>Arthropoda</taxon>
        <taxon>Chelicerata</taxon>
        <taxon>Arachnida</taxon>
        <taxon>Araneae</taxon>
        <taxon>Araneomorphae</taxon>
        <taxon>Entelegynae</taxon>
        <taxon>Araneoidea</taxon>
        <taxon>Araneidae</taxon>
        <taxon>Caerostris</taxon>
    </lineage>
</organism>
<comment type="caution">
    <text evidence="1">The sequence shown here is derived from an EMBL/GenBank/DDBJ whole genome shotgun (WGS) entry which is preliminary data.</text>
</comment>
<keyword evidence="2" id="KW-1185">Reference proteome</keyword>